<proteinExistence type="predicted"/>
<dbReference type="EMBL" id="BJFL01000051">
    <property type="protein sequence ID" value="GDY33679.1"/>
    <property type="molecule type" value="Genomic_DNA"/>
</dbReference>
<dbReference type="InterPro" id="IPR013783">
    <property type="entry name" value="Ig-like_fold"/>
</dbReference>
<keyword evidence="3" id="KW-1185">Reference proteome</keyword>
<gene>
    <name evidence="2" type="ORF">GTS_53120</name>
</gene>
<accession>A0A4D4JHB3</accession>
<dbReference type="OrthoDB" id="9804511at2"/>
<feature type="signal peptide" evidence="1">
    <location>
        <begin position="1"/>
        <end position="31"/>
    </location>
</feature>
<keyword evidence="1" id="KW-0732">Signal</keyword>
<comment type="caution">
    <text evidence="2">The sequence shown here is derived from an EMBL/GenBank/DDBJ whole genome shotgun (WGS) entry which is preliminary data.</text>
</comment>
<evidence type="ECO:0008006" key="4">
    <source>
        <dbReference type="Google" id="ProtNLM"/>
    </source>
</evidence>
<dbReference type="CDD" id="cd00102">
    <property type="entry name" value="IPT"/>
    <property type="match status" value="1"/>
</dbReference>
<evidence type="ECO:0000313" key="3">
    <source>
        <dbReference type="Proteomes" id="UP000298860"/>
    </source>
</evidence>
<reference evidence="3" key="1">
    <citation type="submission" date="2019-04" db="EMBL/GenBank/DDBJ databases">
        <title>Draft genome sequence of Pseudonocardiaceae bacterium SL3-2-4.</title>
        <authorList>
            <person name="Ningsih F."/>
            <person name="Yokota A."/>
            <person name="Sakai Y."/>
            <person name="Nanatani K."/>
            <person name="Yabe S."/>
            <person name="Oetari A."/>
            <person name="Sjamsuridzal W."/>
        </authorList>
    </citation>
    <scope>NUCLEOTIDE SEQUENCE [LARGE SCALE GENOMIC DNA]</scope>
    <source>
        <strain evidence="3">SL3-2-4</strain>
    </source>
</reference>
<evidence type="ECO:0000256" key="1">
    <source>
        <dbReference type="SAM" id="SignalP"/>
    </source>
</evidence>
<dbReference type="Proteomes" id="UP000298860">
    <property type="component" value="Unassembled WGS sequence"/>
</dbReference>
<feature type="chain" id="PRO_5039540276" description="IPT/TIG domain-containing protein" evidence="1">
    <location>
        <begin position="32"/>
        <end position="132"/>
    </location>
</feature>
<evidence type="ECO:0000313" key="2">
    <source>
        <dbReference type="EMBL" id="GDY33679.1"/>
    </source>
</evidence>
<dbReference type="AlphaFoldDB" id="A0A4D4JHB3"/>
<dbReference type="Gene3D" id="2.60.40.10">
    <property type="entry name" value="Immunoglobulins"/>
    <property type="match status" value="1"/>
</dbReference>
<dbReference type="RefSeq" id="WP_137816601.1">
    <property type="nucleotide sequence ID" value="NZ_BJFL01000051.1"/>
</dbReference>
<organism evidence="2 3">
    <name type="scientific">Gandjariella thermophila</name>
    <dbReference type="NCBI Taxonomy" id="1931992"/>
    <lineage>
        <taxon>Bacteria</taxon>
        <taxon>Bacillati</taxon>
        <taxon>Actinomycetota</taxon>
        <taxon>Actinomycetes</taxon>
        <taxon>Pseudonocardiales</taxon>
        <taxon>Pseudonocardiaceae</taxon>
        <taxon>Gandjariella</taxon>
    </lineage>
</organism>
<dbReference type="GO" id="GO:0005975">
    <property type="term" value="P:carbohydrate metabolic process"/>
    <property type="evidence" value="ECO:0007669"/>
    <property type="project" value="UniProtKB-ARBA"/>
</dbReference>
<protein>
    <recommendedName>
        <fullName evidence="4">IPT/TIG domain-containing protein</fullName>
    </recommendedName>
</protein>
<sequence length="132" mass="14037">MKRRLKDLVTWSRLWSAAGVAAALTLMPVVAAPASAGGSCMLATPPFGPPTTQVTLRGCGFGAHEIVRVYFGQARVATAWTDSDGYFSSTFNVPASTEGATVLLAVGDRTRMVHGGAFMVLSETWHSPNHLW</sequence>
<name>A0A4D4JHB3_9PSEU</name>